<keyword evidence="3" id="KW-1185">Reference proteome</keyword>
<accession>A0A316VN74</accession>
<evidence type="ECO:0000256" key="1">
    <source>
        <dbReference type="SAM" id="Phobius"/>
    </source>
</evidence>
<dbReference type="GeneID" id="37036904"/>
<protein>
    <submittedName>
        <fullName evidence="2">Uncharacterized protein</fullName>
    </submittedName>
</protein>
<keyword evidence="1" id="KW-1133">Transmembrane helix</keyword>
<reference evidence="2 3" key="1">
    <citation type="journal article" date="2018" name="Mol. Biol. Evol.">
        <title>Broad Genomic Sampling Reveals a Smut Pathogenic Ancestry of the Fungal Clade Ustilaginomycotina.</title>
        <authorList>
            <person name="Kijpornyongpan T."/>
            <person name="Mondo S.J."/>
            <person name="Barry K."/>
            <person name="Sandor L."/>
            <person name="Lee J."/>
            <person name="Lipzen A."/>
            <person name="Pangilinan J."/>
            <person name="LaButti K."/>
            <person name="Hainaut M."/>
            <person name="Henrissat B."/>
            <person name="Grigoriev I.V."/>
            <person name="Spatafora J.W."/>
            <person name="Aime M.C."/>
        </authorList>
    </citation>
    <scope>NUCLEOTIDE SEQUENCE [LARGE SCALE GENOMIC DNA]</scope>
    <source>
        <strain evidence="2 3">MCA 4658</strain>
    </source>
</reference>
<dbReference type="EMBL" id="KZ819544">
    <property type="protein sequence ID" value="PWN38754.1"/>
    <property type="molecule type" value="Genomic_DNA"/>
</dbReference>
<dbReference type="Proteomes" id="UP000245783">
    <property type="component" value="Unassembled WGS sequence"/>
</dbReference>
<evidence type="ECO:0000313" key="2">
    <source>
        <dbReference type="EMBL" id="PWN38754.1"/>
    </source>
</evidence>
<evidence type="ECO:0000313" key="3">
    <source>
        <dbReference type="Proteomes" id="UP000245783"/>
    </source>
</evidence>
<organism evidence="2 3">
    <name type="scientific">Ceraceosorus guamensis</name>
    <dbReference type="NCBI Taxonomy" id="1522189"/>
    <lineage>
        <taxon>Eukaryota</taxon>
        <taxon>Fungi</taxon>
        <taxon>Dikarya</taxon>
        <taxon>Basidiomycota</taxon>
        <taxon>Ustilaginomycotina</taxon>
        <taxon>Exobasidiomycetes</taxon>
        <taxon>Ceraceosorales</taxon>
        <taxon>Ceraceosoraceae</taxon>
        <taxon>Ceraceosorus</taxon>
    </lineage>
</organism>
<dbReference type="RefSeq" id="XP_025365914.1">
    <property type="nucleotide sequence ID" value="XM_025515034.1"/>
</dbReference>
<dbReference type="InParanoid" id="A0A316VN74"/>
<gene>
    <name evidence="2" type="ORF">IE81DRAFT_327183</name>
</gene>
<keyword evidence="1" id="KW-0812">Transmembrane</keyword>
<feature type="transmembrane region" description="Helical" evidence="1">
    <location>
        <begin position="70"/>
        <end position="90"/>
    </location>
</feature>
<name>A0A316VN74_9BASI</name>
<proteinExistence type="predicted"/>
<keyword evidence="1" id="KW-0472">Membrane</keyword>
<sequence length="91" mass="9766">MPRSRDPAIRGLLLGFSWRGHLHVLVGGPSSCSLLKAANDAHNVFPVAQPFAPPPRETCCGHLSRRACNLLIVILIVALDGVDFVIDVVIS</sequence>
<dbReference type="AlphaFoldDB" id="A0A316VN74"/>